<organism evidence="1 2">
    <name type="scientific">Periconia digitata</name>
    <dbReference type="NCBI Taxonomy" id="1303443"/>
    <lineage>
        <taxon>Eukaryota</taxon>
        <taxon>Fungi</taxon>
        <taxon>Dikarya</taxon>
        <taxon>Ascomycota</taxon>
        <taxon>Pezizomycotina</taxon>
        <taxon>Dothideomycetes</taxon>
        <taxon>Pleosporomycetidae</taxon>
        <taxon>Pleosporales</taxon>
        <taxon>Massarineae</taxon>
        <taxon>Periconiaceae</taxon>
        <taxon>Periconia</taxon>
    </lineage>
</organism>
<keyword evidence="2" id="KW-1185">Reference proteome</keyword>
<dbReference type="AlphaFoldDB" id="A0A9W4UT61"/>
<dbReference type="Proteomes" id="UP001152607">
    <property type="component" value="Unassembled WGS sequence"/>
</dbReference>
<reference evidence="1" key="1">
    <citation type="submission" date="2023-01" db="EMBL/GenBank/DDBJ databases">
        <authorList>
            <person name="Van Ghelder C."/>
            <person name="Rancurel C."/>
        </authorList>
    </citation>
    <scope>NUCLEOTIDE SEQUENCE</scope>
    <source>
        <strain evidence="1">CNCM I-4278</strain>
    </source>
</reference>
<evidence type="ECO:0000313" key="2">
    <source>
        <dbReference type="Proteomes" id="UP001152607"/>
    </source>
</evidence>
<comment type="caution">
    <text evidence="1">The sequence shown here is derived from an EMBL/GenBank/DDBJ whole genome shotgun (WGS) entry which is preliminary data.</text>
</comment>
<protein>
    <submittedName>
        <fullName evidence="1">Uncharacterized protein</fullName>
    </submittedName>
</protein>
<evidence type="ECO:0000313" key="1">
    <source>
        <dbReference type="EMBL" id="CAI6341730.1"/>
    </source>
</evidence>
<name>A0A9W4UT61_9PLEO</name>
<proteinExistence type="predicted"/>
<accession>A0A9W4UT61</accession>
<dbReference type="EMBL" id="CAOQHR010000012">
    <property type="protein sequence ID" value="CAI6341730.1"/>
    <property type="molecule type" value="Genomic_DNA"/>
</dbReference>
<sequence length="126" mass="13997">MCVEEKKRRSGAAFQCSFKLGSAKPPARLPFRENLAPQKPIFLEALTTRLPPFTIIQPQPTIATRCFCSAAACSDSSVVNLRIQRTIHVSSFAPLRVLATRVLSSQHNPTFACFRVQLSMALEQHI</sequence>
<gene>
    <name evidence="1" type="ORF">PDIGIT_LOCUS14930</name>
</gene>